<name>A0A7C9DMR7_OPUST</name>
<feature type="transmembrane region" description="Helical" evidence="1">
    <location>
        <begin position="385"/>
        <end position="407"/>
    </location>
</feature>
<keyword evidence="1" id="KW-0472">Membrane</keyword>
<proteinExistence type="predicted"/>
<organism evidence="2">
    <name type="scientific">Opuntia streptacantha</name>
    <name type="common">Prickly pear cactus</name>
    <name type="synonym">Opuntia cardona</name>
    <dbReference type="NCBI Taxonomy" id="393608"/>
    <lineage>
        <taxon>Eukaryota</taxon>
        <taxon>Viridiplantae</taxon>
        <taxon>Streptophyta</taxon>
        <taxon>Embryophyta</taxon>
        <taxon>Tracheophyta</taxon>
        <taxon>Spermatophyta</taxon>
        <taxon>Magnoliopsida</taxon>
        <taxon>eudicotyledons</taxon>
        <taxon>Gunneridae</taxon>
        <taxon>Pentapetalae</taxon>
        <taxon>Caryophyllales</taxon>
        <taxon>Cactineae</taxon>
        <taxon>Cactaceae</taxon>
        <taxon>Opuntioideae</taxon>
        <taxon>Opuntia</taxon>
    </lineage>
</organism>
<evidence type="ECO:0000256" key="1">
    <source>
        <dbReference type="SAM" id="Phobius"/>
    </source>
</evidence>
<feature type="transmembrane region" description="Helical" evidence="1">
    <location>
        <begin position="288"/>
        <end position="309"/>
    </location>
</feature>
<feature type="transmembrane region" description="Helical" evidence="1">
    <location>
        <begin position="315"/>
        <end position="337"/>
    </location>
</feature>
<accession>A0A7C9DMR7</accession>
<dbReference type="EMBL" id="GISG01147472">
    <property type="protein sequence ID" value="MBA4646662.1"/>
    <property type="molecule type" value="Transcribed_RNA"/>
</dbReference>
<keyword evidence="1" id="KW-1133">Transmembrane helix</keyword>
<feature type="transmembrane region" description="Helical" evidence="1">
    <location>
        <begin position="109"/>
        <end position="130"/>
    </location>
</feature>
<keyword evidence="1" id="KW-0812">Transmembrane</keyword>
<dbReference type="EMBL" id="GISG01043014">
    <property type="protein sequence ID" value="MBA4623452.1"/>
    <property type="molecule type" value="Transcribed_RNA"/>
</dbReference>
<reference evidence="2" key="1">
    <citation type="journal article" date="2013" name="J. Plant Res.">
        <title>Effect of fungi and light on seed germination of three Opuntia species from semiarid lands of central Mexico.</title>
        <authorList>
            <person name="Delgado-Sanchez P."/>
            <person name="Jimenez-Bremont J.F."/>
            <person name="Guerrero-Gonzalez Mde L."/>
            <person name="Flores J."/>
        </authorList>
    </citation>
    <scope>NUCLEOTIDE SEQUENCE</scope>
    <source>
        <tissue evidence="2">Cladode</tissue>
    </source>
</reference>
<feature type="transmembrane region" description="Helical" evidence="1">
    <location>
        <begin position="414"/>
        <end position="434"/>
    </location>
</feature>
<feature type="transmembrane region" description="Helical" evidence="1">
    <location>
        <begin position="358"/>
        <end position="379"/>
    </location>
</feature>
<sequence>MISIVSNAGLIDLIVSRNSTKGRLALSKFFSGVRNMIQGILVFSRNAPKKVGFSISKFVGYLINIINQMKMLFGNFFPKIMNHISKTMNCVPKLLRQNLMRNFWAIMRLRFTIFISPAKIFVVFLPYFISFFSKIGWIFPDWNNFVPNLGLICPNFLNLFPNTRWIASNFVKKLAAWGLDFRFYLILVKNKLVMIILTLLFLGKFQKVFLGFTNFWRNLTKMSLIFSLFLTKLAKGRGLGFFPSFRKLFAVINLVCTNPLRVLPKIIKNIYPEIIFLFQRIQQKIILILRRILEIIWIILIRILEIIWIRMMIFIIQLTLILIEILLQILTEIRLIFRRIQKIISILRGILEIIWIRMMIFIIQLTLILIEILLEIYWAEETQKILFIIFILRRILEIIWIILIRILEIIWIRMMIFIIQLTLILIEILLQILTEIRLIFRRIQKIILIGMRIVDLELLWIRIRILLEIYWVEGVVMKMGRRMDTVKIQLVMTLIKILLDIQHAQWMVLAYIKRRKTLWLIFLRIRKMLRILSRKIFPKKKTKGEKSPQLLVILLDWKGNIIGTIWIYPPKRPG</sequence>
<protein>
    <submittedName>
        <fullName evidence="2">Uncharacterized protein</fullName>
    </submittedName>
</protein>
<feature type="transmembrane region" description="Helical" evidence="1">
    <location>
        <begin position="181"/>
        <end position="203"/>
    </location>
</feature>
<evidence type="ECO:0000313" key="2">
    <source>
        <dbReference type="EMBL" id="MBA4646662.1"/>
    </source>
</evidence>
<reference evidence="2" key="2">
    <citation type="submission" date="2020-07" db="EMBL/GenBank/DDBJ databases">
        <authorList>
            <person name="Vera ALvarez R."/>
            <person name="Arias-Moreno D.M."/>
            <person name="Jimenez-Jacinto V."/>
            <person name="Jimenez-Bremont J.F."/>
            <person name="Swaminathan K."/>
            <person name="Moose S.P."/>
            <person name="Guerrero-Gonzalez M.L."/>
            <person name="Marino-Ramirez L."/>
            <person name="Landsman D."/>
            <person name="Rodriguez-Kessler M."/>
            <person name="Delgado-Sanchez P."/>
        </authorList>
    </citation>
    <scope>NUCLEOTIDE SEQUENCE</scope>
    <source>
        <tissue evidence="2">Cladode</tissue>
    </source>
</reference>
<dbReference type="AlphaFoldDB" id="A0A7C9DMR7"/>
<dbReference type="EMBL" id="GISG01043013">
    <property type="protein sequence ID" value="MBA4623451.1"/>
    <property type="molecule type" value="Transcribed_RNA"/>
</dbReference>